<name>A0AAN9KWA0_CANGL</name>
<dbReference type="EMBL" id="JAYMYQ010000006">
    <property type="protein sequence ID" value="KAK7324176.1"/>
    <property type="molecule type" value="Genomic_DNA"/>
</dbReference>
<organism evidence="1 2">
    <name type="scientific">Canavalia gladiata</name>
    <name type="common">Sword bean</name>
    <name type="synonym">Dolichos gladiatus</name>
    <dbReference type="NCBI Taxonomy" id="3824"/>
    <lineage>
        <taxon>Eukaryota</taxon>
        <taxon>Viridiplantae</taxon>
        <taxon>Streptophyta</taxon>
        <taxon>Embryophyta</taxon>
        <taxon>Tracheophyta</taxon>
        <taxon>Spermatophyta</taxon>
        <taxon>Magnoliopsida</taxon>
        <taxon>eudicotyledons</taxon>
        <taxon>Gunneridae</taxon>
        <taxon>Pentapetalae</taxon>
        <taxon>rosids</taxon>
        <taxon>fabids</taxon>
        <taxon>Fabales</taxon>
        <taxon>Fabaceae</taxon>
        <taxon>Papilionoideae</taxon>
        <taxon>50 kb inversion clade</taxon>
        <taxon>NPAAA clade</taxon>
        <taxon>indigoferoid/millettioid clade</taxon>
        <taxon>Phaseoleae</taxon>
        <taxon>Canavalia</taxon>
    </lineage>
</organism>
<keyword evidence="2" id="KW-1185">Reference proteome</keyword>
<proteinExistence type="predicted"/>
<accession>A0AAN9KWA0</accession>
<comment type="caution">
    <text evidence="1">The sequence shown here is derived from an EMBL/GenBank/DDBJ whole genome shotgun (WGS) entry which is preliminary data.</text>
</comment>
<evidence type="ECO:0000313" key="2">
    <source>
        <dbReference type="Proteomes" id="UP001367508"/>
    </source>
</evidence>
<reference evidence="1 2" key="1">
    <citation type="submission" date="2024-01" db="EMBL/GenBank/DDBJ databases">
        <title>The genomes of 5 underutilized Papilionoideae crops provide insights into root nodulation and disease resistanc.</title>
        <authorList>
            <person name="Jiang F."/>
        </authorList>
    </citation>
    <scope>NUCLEOTIDE SEQUENCE [LARGE SCALE GENOMIC DNA]</scope>
    <source>
        <strain evidence="1">LVBAO_FW01</strain>
        <tissue evidence="1">Leaves</tissue>
    </source>
</reference>
<protein>
    <submittedName>
        <fullName evidence="1">Uncharacterized protein</fullName>
    </submittedName>
</protein>
<dbReference type="Proteomes" id="UP001367508">
    <property type="component" value="Unassembled WGS sequence"/>
</dbReference>
<evidence type="ECO:0000313" key="1">
    <source>
        <dbReference type="EMBL" id="KAK7324176.1"/>
    </source>
</evidence>
<sequence length="78" mass="8974">MDGGEGNVQTLSQQSEPILLRVMNNLGELAVEVFLDEETFSNHKEAKWYDQVIDVLLHDFHAISRTEEFAFKTEEDFA</sequence>
<gene>
    <name evidence="1" type="ORF">VNO77_27702</name>
</gene>
<dbReference type="AlphaFoldDB" id="A0AAN9KWA0"/>